<evidence type="ECO:0000313" key="2">
    <source>
        <dbReference type="EMBL" id="TNC50166.1"/>
    </source>
</evidence>
<dbReference type="Proteomes" id="UP000305887">
    <property type="component" value="Unassembled WGS sequence"/>
</dbReference>
<feature type="domain" description="NYN" evidence="1">
    <location>
        <begin position="27"/>
        <end position="153"/>
    </location>
</feature>
<dbReference type="PANTHER" id="PTHR35811">
    <property type="entry name" value="SLR1870 PROTEIN"/>
    <property type="match status" value="1"/>
</dbReference>
<gene>
    <name evidence="2" type="ORF">FHG66_09420</name>
</gene>
<sequence>MPHSGWSPVLIQHEERVAVSFPGSVRRVALLVDGDNLPPVLAGAILGTATQLGRVDLRRVYAAEAGFRAWEGVAGFRAIRVGGAKNGTDLLLCIEAVELACQGGIGAFAVASNDRDFTHLAHWLRERGLPILGIGTTKAPATWRAACTEFVALAMPAQAEVVGTVVSSKPLPTIDAKIRDLIRAEGQGDAMAMMMLGARMGSVHKVTLASIGAANWRSYLSERPSLYALDPKGPQAWVRWISG</sequence>
<dbReference type="OrthoDB" id="9783963at2"/>
<dbReference type="CDD" id="cd11297">
    <property type="entry name" value="PIN_LabA-like_N_1"/>
    <property type="match status" value="1"/>
</dbReference>
<reference evidence="2 3" key="1">
    <citation type="submission" date="2019-06" db="EMBL/GenBank/DDBJ databases">
        <title>YIM 131921 draft genome.</title>
        <authorList>
            <person name="Jiang L."/>
        </authorList>
    </citation>
    <scope>NUCLEOTIDE SEQUENCE [LARGE SCALE GENOMIC DNA]</scope>
    <source>
        <strain evidence="2 3">YIM 131921</strain>
    </source>
</reference>
<evidence type="ECO:0000313" key="3">
    <source>
        <dbReference type="Proteomes" id="UP000305887"/>
    </source>
</evidence>
<dbReference type="GO" id="GO:0004540">
    <property type="term" value="F:RNA nuclease activity"/>
    <property type="evidence" value="ECO:0007669"/>
    <property type="project" value="InterPro"/>
</dbReference>
<organism evidence="2 3">
    <name type="scientific">Rubellimicrobium rubrum</name>
    <dbReference type="NCBI Taxonomy" id="2585369"/>
    <lineage>
        <taxon>Bacteria</taxon>
        <taxon>Pseudomonadati</taxon>
        <taxon>Pseudomonadota</taxon>
        <taxon>Alphaproteobacteria</taxon>
        <taxon>Rhodobacterales</taxon>
        <taxon>Roseobacteraceae</taxon>
        <taxon>Rubellimicrobium</taxon>
    </lineage>
</organism>
<dbReference type="AlphaFoldDB" id="A0A5C4MVS4"/>
<accession>A0A5C4MVS4</accession>
<keyword evidence="3" id="KW-1185">Reference proteome</keyword>
<dbReference type="Gene3D" id="3.40.50.1010">
    <property type="entry name" value="5'-nuclease"/>
    <property type="match status" value="1"/>
</dbReference>
<name>A0A5C4MVS4_9RHOB</name>
<dbReference type="PANTHER" id="PTHR35811:SF1">
    <property type="entry name" value="HTH OST-TYPE DOMAIN-CONTAINING PROTEIN"/>
    <property type="match status" value="1"/>
</dbReference>
<evidence type="ECO:0000259" key="1">
    <source>
        <dbReference type="Pfam" id="PF01936"/>
    </source>
</evidence>
<comment type="caution">
    <text evidence="2">The sequence shown here is derived from an EMBL/GenBank/DDBJ whole genome shotgun (WGS) entry which is preliminary data.</text>
</comment>
<dbReference type="EMBL" id="VDFU01000008">
    <property type="protein sequence ID" value="TNC50166.1"/>
    <property type="molecule type" value="Genomic_DNA"/>
</dbReference>
<proteinExistence type="predicted"/>
<dbReference type="Pfam" id="PF01936">
    <property type="entry name" value="NYN"/>
    <property type="match status" value="1"/>
</dbReference>
<dbReference type="InterPro" id="IPR021139">
    <property type="entry name" value="NYN"/>
</dbReference>
<protein>
    <submittedName>
        <fullName evidence="2">NYN domain-containing protein</fullName>
    </submittedName>
</protein>